<dbReference type="PROSITE" id="PS50082">
    <property type="entry name" value="WD_REPEATS_2"/>
    <property type="match status" value="1"/>
</dbReference>
<dbReference type="InterPro" id="IPR051179">
    <property type="entry name" value="WD_repeat_multifunction"/>
</dbReference>
<evidence type="ECO:0000256" key="3">
    <source>
        <dbReference type="PROSITE-ProRule" id="PRU00221"/>
    </source>
</evidence>
<evidence type="ECO:0000313" key="6">
    <source>
        <dbReference type="Proteomes" id="UP000092993"/>
    </source>
</evidence>
<dbReference type="PANTHER" id="PTHR19857:SF21">
    <property type="entry name" value="ANAPHASE-PROMOTING COMPLEX SUBUNIT 4 WD40 DOMAIN-CONTAINING PROTEIN"/>
    <property type="match status" value="1"/>
</dbReference>
<name>A0A1C7MLP4_GRIFR</name>
<protein>
    <submittedName>
        <fullName evidence="5">COMPASS-like H3K4 histone methylase component WDR5B</fullName>
    </submittedName>
</protein>
<keyword evidence="5" id="KW-0808">Transferase</keyword>
<dbReference type="PROSITE" id="PS50294">
    <property type="entry name" value="WD_REPEATS_REGION"/>
    <property type="match status" value="1"/>
</dbReference>
<keyword evidence="2" id="KW-0677">Repeat</keyword>
<dbReference type="Proteomes" id="UP000092993">
    <property type="component" value="Unassembled WGS sequence"/>
</dbReference>
<evidence type="ECO:0000256" key="1">
    <source>
        <dbReference type="ARBA" id="ARBA00022574"/>
    </source>
</evidence>
<dbReference type="PANTHER" id="PTHR19857">
    <property type="entry name" value="MITOCHONDRIAL DIVISION PROTEIN 1-RELATED"/>
    <property type="match status" value="1"/>
</dbReference>
<keyword evidence="4" id="KW-0472">Membrane</keyword>
<dbReference type="OrthoDB" id="2627610at2759"/>
<dbReference type="InterPro" id="IPR036322">
    <property type="entry name" value="WD40_repeat_dom_sf"/>
</dbReference>
<accession>A0A1C7MLP4</accession>
<proteinExistence type="predicted"/>
<keyword evidence="5" id="KW-0489">Methyltransferase</keyword>
<dbReference type="OMA" id="HASHRIS"/>
<dbReference type="SMART" id="SM00320">
    <property type="entry name" value="WD40"/>
    <property type="match status" value="4"/>
</dbReference>
<dbReference type="InterPro" id="IPR015943">
    <property type="entry name" value="WD40/YVTN_repeat-like_dom_sf"/>
</dbReference>
<dbReference type="SUPFAM" id="SSF50978">
    <property type="entry name" value="WD40 repeat-like"/>
    <property type="match status" value="1"/>
</dbReference>
<dbReference type="Pfam" id="PF00400">
    <property type="entry name" value="WD40"/>
    <property type="match status" value="1"/>
</dbReference>
<sequence length="451" mass="49969">MVAEHYSTAYVEKFTLTSHSASVNCVAFSPDGKYVASGGDDHALIIWSLADGSLIYRLLFQSPVECLLWHPDIADTVVVGCQSGSLFQINSKRHAIHIGVGGRICCLDYDITTRCLAIGIGQEVHSMHERALHQYVAAIKMPSPPKLNQDTSNLNQGSRAVGLHFHNKGENLIVSYLSHGIVCWHIEERLQLWTIVPPSDTPRIGSSALSPDGRHIVVYNMVDGLHSYLTGSFRKQTPGSHYKFDVRPQSKHVLQVAYLHGGQAVICGTTAGNVCIWDVESREYFQILSHNDDVIHAIDTCQHGRYSYIGAAAAEKGQGTYVKIWRATSSRVHRDNDLGDVVVDALNAIAFTPLFRQKKRVGGLIVVFSIATAFVVIMCGAFAKGTSISWGAVVRFVVRLLLRLWFVLRTFGGELLSVVAGIHREMVGIEGRVREWILERVRAELRQFLQI</sequence>
<keyword evidence="4" id="KW-0812">Transmembrane</keyword>
<comment type="caution">
    <text evidence="5">The sequence shown here is derived from an EMBL/GenBank/DDBJ whole genome shotgun (WGS) entry which is preliminary data.</text>
</comment>
<dbReference type="EMBL" id="LUGG01000002">
    <property type="protein sequence ID" value="OBZ77587.1"/>
    <property type="molecule type" value="Genomic_DNA"/>
</dbReference>
<keyword evidence="4" id="KW-1133">Transmembrane helix</keyword>
<keyword evidence="1 3" id="KW-0853">WD repeat</keyword>
<reference evidence="5 6" key="1">
    <citation type="submission" date="2016-03" db="EMBL/GenBank/DDBJ databases">
        <title>Whole genome sequencing of Grifola frondosa 9006-11.</title>
        <authorList>
            <person name="Min B."/>
            <person name="Park H."/>
            <person name="Kim J.-G."/>
            <person name="Cho H."/>
            <person name="Oh Y.-L."/>
            <person name="Kong W.-S."/>
            <person name="Choi I.-G."/>
        </authorList>
    </citation>
    <scope>NUCLEOTIDE SEQUENCE [LARGE SCALE GENOMIC DNA]</scope>
    <source>
        <strain evidence="5 6">9006-11</strain>
    </source>
</reference>
<evidence type="ECO:0000256" key="4">
    <source>
        <dbReference type="SAM" id="Phobius"/>
    </source>
</evidence>
<keyword evidence="6" id="KW-1185">Reference proteome</keyword>
<organism evidence="5 6">
    <name type="scientific">Grifola frondosa</name>
    <name type="common">Maitake</name>
    <name type="synonym">Polyporus frondosus</name>
    <dbReference type="NCBI Taxonomy" id="5627"/>
    <lineage>
        <taxon>Eukaryota</taxon>
        <taxon>Fungi</taxon>
        <taxon>Dikarya</taxon>
        <taxon>Basidiomycota</taxon>
        <taxon>Agaricomycotina</taxon>
        <taxon>Agaricomycetes</taxon>
        <taxon>Polyporales</taxon>
        <taxon>Grifolaceae</taxon>
        <taxon>Grifola</taxon>
    </lineage>
</organism>
<dbReference type="Gene3D" id="2.130.10.10">
    <property type="entry name" value="YVTN repeat-like/Quinoprotein amine dehydrogenase"/>
    <property type="match status" value="1"/>
</dbReference>
<dbReference type="InterPro" id="IPR001680">
    <property type="entry name" value="WD40_rpt"/>
</dbReference>
<dbReference type="AlphaFoldDB" id="A0A1C7MLP4"/>
<feature type="transmembrane region" description="Helical" evidence="4">
    <location>
        <begin position="361"/>
        <end position="383"/>
    </location>
</feature>
<evidence type="ECO:0000313" key="5">
    <source>
        <dbReference type="EMBL" id="OBZ77587.1"/>
    </source>
</evidence>
<feature type="repeat" description="WD" evidence="3">
    <location>
        <begin position="16"/>
        <end position="57"/>
    </location>
</feature>
<dbReference type="GO" id="GO:0032259">
    <property type="term" value="P:methylation"/>
    <property type="evidence" value="ECO:0007669"/>
    <property type="project" value="UniProtKB-KW"/>
</dbReference>
<evidence type="ECO:0000256" key="2">
    <source>
        <dbReference type="ARBA" id="ARBA00022737"/>
    </source>
</evidence>
<dbReference type="GO" id="GO:0008168">
    <property type="term" value="F:methyltransferase activity"/>
    <property type="evidence" value="ECO:0007669"/>
    <property type="project" value="UniProtKB-KW"/>
</dbReference>
<gene>
    <name evidence="5" type="primary">WDR5B_0</name>
    <name evidence="5" type="ORF">A0H81_02214</name>
</gene>
<dbReference type="STRING" id="5627.A0A1C7MLP4"/>